<comment type="caution">
    <text evidence="1">The sequence shown here is derived from an EMBL/GenBank/DDBJ whole genome shotgun (WGS) entry which is preliminary data.</text>
</comment>
<name>A0ACB7TTJ7_HYAAI</name>
<dbReference type="EMBL" id="CM023481">
    <property type="protein sequence ID" value="KAH6948757.1"/>
    <property type="molecule type" value="Genomic_DNA"/>
</dbReference>
<protein>
    <submittedName>
        <fullName evidence="1">Uncharacterized protein</fullName>
    </submittedName>
</protein>
<organism evidence="1 2">
    <name type="scientific">Hyalomma asiaticum</name>
    <name type="common">Tick</name>
    <dbReference type="NCBI Taxonomy" id="266040"/>
    <lineage>
        <taxon>Eukaryota</taxon>
        <taxon>Metazoa</taxon>
        <taxon>Ecdysozoa</taxon>
        <taxon>Arthropoda</taxon>
        <taxon>Chelicerata</taxon>
        <taxon>Arachnida</taxon>
        <taxon>Acari</taxon>
        <taxon>Parasitiformes</taxon>
        <taxon>Ixodida</taxon>
        <taxon>Ixodoidea</taxon>
        <taxon>Ixodidae</taxon>
        <taxon>Hyalomminae</taxon>
        <taxon>Hyalomma</taxon>
    </lineage>
</organism>
<gene>
    <name evidence="1" type="ORF">HPB50_026115</name>
</gene>
<reference evidence="1" key="1">
    <citation type="submission" date="2020-05" db="EMBL/GenBank/DDBJ databases">
        <title>Large-scale comparative analyses of tick genomes elucidate their genetic diversity and vector capacities.</title>
        <authorList>
            <person name="Jia N."/>
            <person name="Wang J."/>
            <person name="Shi W."/>
            <person name="Du L."/>
            <person name="Sun Y."/>
            <person name="Zhan W."/>
            <person name="Jiang J."/>
            <person name="Wang Q."/>
            <person name="Zhang B."/>
            <person name="Ji P."/>
            <person name="Sakyi L.B."/>
            <person name="Cui X."/>
            <person name="Yuan T."/>
            <person name="Jiang B."/>
            <person name="Yang W."/>
            <person name="Lam T.T.-Y."/>
            <person name="Chang Q."/>
            <person name="Ding S."/>
            <person name="Wang X."/>
            <person name="Zhu J."/>
            <person name="Ruan X."/>
            <person name="Zhao L."/>
            <person name="Wei J."/>
            <person name="Que T."/>
            <person name="Du C."/>
            <person name="Cheng J."/>
            <person name="Dai P."/>
            <person name="Han X."/>
            <person name="Huang E."/>
            <person name="Gao Y."/>
            <person name="Liu J."/>
            <person name="Shao H."/>
            <person name="Ye R."/>
            <person name="Li L."/>
            <person name="Wei W."/>
            <person name="Wang X."/>
            <person name="Wang C."/>
            <person name="Yang T."/>
            <person name="Huo Q."/>
            <person name="Li W."/>
            <person name="Guo W."/>
            <person name="Chen H."/>
            <person name="Zhou L."/>
            <person name="Ni X."/>
            <person name="Tian J."/>
            <person name="Zhou Y."/>
            <person name="Sheng Y."/>
            <person name="Liu T."/>
            <person name="Pan Y."/>
            <person name="Xia L."/>
            <person name="Li J."/>
            <person name="Zhao F."/>
            <person name="Cao W."/>
        </authorList>
    </citation>
    <scope>NUCLEOTIDE SEQUENCE</scope>
    <source>
        <strain evidence="1">Hyas-2018</strain>
    </source>
</reference>
<dbReference type="Proteomes" id="UP000821845">
    <property type="component" value="Chromosome 1"/>
</dbReference>
<keyword evidence="2" id="KW-1185">Reference proteome</keyword>
<evidence type="ECO:0000313" key="1">
    <source>
        <dbReference type="EMBL" id="KAH6948757.1"/>
    </source>
</evidence>
<sequence length="230" mass="25457">MCGERMTENASVWRPAGHNRAADHPHTSSALDDARGGPRQLQQGRRWRLQDIPLATATTISHPGLLCGRLQWHARPGFARFPGTTAKVLDGRPSKRPSTPSSPATTFCLRKGFKPVAAMSLLPWPANTRYQLSLRYCHVDVTVFLEHTDKGTMKGCDTWNRTDDVLHYQQQQLHASCHRGDEVDLGIAKPTAEPTERSEMKLQQAAFPYQIVVVPSGRLVLVSAAPDDCA</sequence>
<accession>A0ACB7TTJ7</accession>
<proteinExistence type="predicted"/>
<evidence type="ECO:0000313" key="2">
    <source>
        <dbReference type="Proteomes" id="UP000821845"/>
    </source>
</evidence>